<gene>
    <name evidence="2" type="primary">GRIPAP1_1</name>
    <name evidence="2" type="ORF">OS493_016656</name>
</gene>
<feature type="compositionally biased region" description="Basic and acidic residues" evidence="1">
    <location>
        <begin position="220"/>
        <end position="246"/>
    </location>
</feature>
<name>A0A9W9ZG30_9CNID</name>
<comment type="caution">
    <text evidence="2">The sequence shown here is derived from an EMBL/GenBank/DDBJ whole genome shotgun (WGS) entry which is preliminary data.</text>
</comment>
<dbReference type="OrthoDB" id="6269447at2759"/>
<feature type="compositionally biased region" description="Polar residues" evidence="1">
    <location>
        <begin position="173"/>
        <end position="188"/>
    </location>
</feature>
<dbReference type="GO" id="GO:0098998">
    <property type="term" value="C:extrinsic component of postsynaptic early endosome membrane"/>
    <property type="evidence" value="ECO:0007669"/>
    <property type="project" value="TreeGrafter"/>
</dbReference>
<dbReference type="GO" id="GO:0098837">
    <property type="term" value="C:postsynaptic recycling endosome"/>
    <property type="evidence" value="ECO:0007669"/>
    <property type="project" value="TreeGrafter"/>
</dbReference>
<dbReference type="AlphaFoldDB" id="A0A9W9ZG30"/>
<keyword evidence="3" id="KW-1185">Reference proteome</keyword>
<accession>A0A9W9ZG30</accession>
<protein>
    <submittedName>
        <fullName evidence="2">Regulation of modification of synaptic structure</fullName>
    </submittedName>
</protein>
<dbReference type="InterPro" id="IPR026204">
    <property type="entry name" value="GRIPAP1"/>
</dbReference>
<dbReference type="EMBL" id="MU826358">
    <property type="protein sequence ID" value="KAJ7379419.1"/>
    <property type="molecule type" value="Genomic_DNA"/>
</dbReference>
<evidence type="ECO:0000256" key="1">
    <source>
        <dbReference type="SAM" id="MobiDB-lite"/>
    </source>
</evidence>
<feature type="compositionally biased region" description="Polar residues" evidence="1">
    <location>
        <begin position="249"/>
        <end position="261"/>
    </location>
</feature>
<dbReference type="GO" id="GO:0099158">
    <property type="term" value="P:regulation of recycling endosome localization within postsynapse"/>
    <property type="evidence" value="ECO:0007669"/>
    <property type="project" value="TreeGrafter"/>
</dbReference>
<dbReference type="GO" id="GO:0098978">
    <property type="term" value="C:glutamatergic synapse"/>
    <property type="evidence" value="ECO:0007669"/>
    <property type="project" value="TreeGrafter"/>
</dbReference>
<organism evidence="2 3">
    <name type="scientific">Desmophyllum pertusum</name>
    <dbReference type="NCBI Taxonomy" id="174260"/>
    <lineage>
        <taxon>Eukaryota</taxon>
        <taxon>Metazoa</taxon>
        <taxon>Cnidaria</taxon>
        <taxon>Anthozoa</taxon>
        <taxon>Hexacorallia</taxon>
        <taxon>Scleractinia</taxon>
        <taxon>Caryophylliina</taxon>
        <taxon>Caryophylliidae</taxon>
        <taxon>Desmophyllum</taxon>
    </lineage>
</organism>
<dbReference type="PANTHER" id="PTHR18978">
    <property type="entry name" value="GRIP-1 ASSOCIATED PROTEIN 1"/>
    <property type="match status" value="1"/>
</dbReference>
<feature type="compositionally biased region" description="Polar residues" evidence="1">
    <location>
        <begin position="208"/>
        <end position="218"/>
    </location>
</feature>
<feature type="compositionally biased region" description="Basic and acidic residues" evidence="1">
    <location>
        <begin position="189"/>
        <end position="207"/>
    </location>
</feature>
<sequence length="315" mass="35999">MAQSLSDEEFTRMQTQLIELRTLNYELEANCQRHQAEIDQLQEKYGNQEKELQKANKIINKSKNRKEYAVLLEENENLQRQFQAQEENFKLQNQTLLEEISKLNDDNEKLQKQVTAKDGGQDSGTDAETRRLRAENAALQKSLTNSQQRHEEELLQLQEKIQSLSDEHDDSCQSDLQNDTIPSSAESSENGKKHETDSEQTENKSGHSETTGDVSNEQETNDRHKVAEGYEENSKSEGDVETDSKESGVGTSNVSHEFESGNQDFIEEIDNLKRKLIDDLALLISSNEDLLNRTAVVRSPARERRQEVEIRSVNS</sequence>
<feature type="region of interest" description="Disordered" evidence="1">
    <location>
        <begin position="163"/>
        <end position="261"/>
    </location>
</feature>
<proteinExistence type="predicted"/>
<evidence type="ECO:0000313" key="2">
    <source>
        <dbReference type="EMBL" id="KAJ7379419.1"/>
    </source>
</evidence>
<evidence type="ECO:0000313" key="3">
    <source>
        <dbReference type="Proteomes" id="UP001163046"/>
    </source>
</evidence>
<dbReference type="GO" id="GO:0098887">
    <property type="term" value="P:neurotransmitter receptor transport, endosome to postsynaptic membrane"/>
    <property type="evidence" value="ECO:0007669"/>
    <property type="project" value="TreeGrafter"/>
</dbReference>
<dbReference type="PANTHER" id="PTHR18978:SF1">
    <property type="entry name" value="GRIP1-ASSOCIATED PROTEIN 1"/>
    <property type="match status" value="1"/>
</dbReference>
<dbReference type="GO" id="GO:1905244">
    <property type="term" value="P:regulation of modification of synaptic structure"/>
    <property type="evidence" value="ECO:0007669"/>
    <property type="project" value="TreeGrafter"/>
</dbReference>
<reference evidence="2" key="1">
    <citation type="submission" date="2023-01" db="EMBL/GenBank/DDBJ databases">
        <title>Genome assembly of the deep-sea coral Lophelia pertusa.</title>
        <authorList>
            <person name="Herrera S."/>
            <person name="Cordes E."/>
        </authorList>
    </citation>
    <scope>NUCLEOTIDE SEQUENCE</scope>
    <source>
        <strain evidence="2">USNM1676648</strain>
        <tissue evidence="2">Polyp</tissue>
    </source>
</reference>
<dbReference type="Proteomes" id="UP001163046">
    <property type="component" value="Unassembled WGS sequence"/>
</dbReference>
<dbReference type="GO" id="GO:0099152">
    <property type="term" value="P:regulation of neurotransmitter receptor transport, endosome to postsynaptic membrane"/>
    <property type="evidence" value="ECO:0007669"/>
    <property type="project" value="TreeGrafter"/>
</dbReference>